<feature type="binding site" evidence="8">
    <location>
        <position position="162"/>
    </location>
    <ligand>
        <name>Zn(2+)</name>
        <dbReference type="ChEBI" id="CHEBI:29105"/>
    </ligand>
</feature>
<accession>A0AAV2TL60</accession>
<keyword evidence="3 8" id="KW-0479">Metal-binding</keyword>
<keyword evidence="5" id="KW-0520">NAD</keyword>
<dbReference type="EMBL" id="CAXLJL010000467">
    <property type="protein sequence ID" value="CAL5137975.1"/>
    <property type="molecule type" value="Genomic_DNA"/>
</dbReference>
<comment type="catalytic activity">
    <reaction evidence="6">
        <text>N(6)-hexadecanoyl-L-lysyl-[protein] + NAD(+) + H2O = 2''-O-hexadecanoyl-ADP-D-ribose + nicotinamide + L-lysyl-[protein]</text>
        <dbReference type="Rhea" id="RHEA:70563"/>
        <dbReference type="Rhea" id="RHEA-COMP:9752"/>
        <dbReference type="Rhea" id="RHEA-COMP:14175"/>
        <dbReference type="ChEBI" id="CHEBI:15377"/>
        <dbReference type="ChEBI" id="CHEBI:17154"/>
        <dbReference type="ChEBI" id="CHEBI:29969"/>
        <dbReference type="ChEBI" id="CHEBI:57540"/>
        <dbReference type="ChEBI" id="CHEBI:138936"/>
        <dbReference type="ChEBI" id="CHEBI:189673"/>
    </reaction>
    <physiologicalReaction direction="left-to-right" evidence="6">
        <dbReference type="Rhea" id="RHEA:70564"/>
    </physiologicalReaction>
</comment>
<dbReference type="SUPFAM" id="SSF52467">
    <property type="entry name" value="DHS-like NAD/FAD-binding domain"/>
    <property type="match status" value="1"/>
</dbReference>
<gene>
    <name evidence="11" type="ORF">CDAUBV1_LOCUS12496</name>
</gene>
<feature type="compositionally biased region" description="Polar residues" evidence="9">
    <location>
        <begin position="307"/>
        <end position="324"/>
    </location>
</feature>
<name>A0AAV2TL60_CALDB</name>
<proteinExistence type="predicted"/>
<evidence type="ECO:0000259" key="10">
    <source>
        <dbReference type="PROSITE" id="PS50305"/>
    </source>
</evidence>
<evidence type="ECO:0000256" key="3">
    <source>
        <dbReference type="ARBA" id="ARBA00022723"/>
    </source>
</evidence>
<dbReference type="PANTHER" id="PTHR11085">
    <property type="entry name" value="NAD-DEPENDENT PROTEIN DEACYLASE SIRTUIN-5, MITOCHONDRIAL-RELATED"/>
    <property type="match status" value="1"/>
</dbReference>
<evidence type="ECO:0000256" key="9">
    <source>
        <dbReference type="SAM" id="MobiDB-lite"/>
    </source>
</evidence>
<feature type="active site" description="Proton acceptor" evidence="8">
    <location>
        <position position="151"/>
    </location>
</feature>
<evidence type="ECO:0000256" key="5">
    <source>
        <dbReference type="ARBA" id="ARBA00023027"/>
    </source>
</evidence>
<dbReference type="PANTHER" id="PTHR11085:SF6">
    <property type="entry name" value="NAD-DEPENDENT PROTEIN DEACETYLASE SIRTUIN-2"/>
    <property type="match status" value="1"/>
</dbReference>
<keyword evidence="2" id="KW-0808">Transferase</keyword>
<protein>
    <recommendedName>
        <fullName evidence="10">Deacetylase sirtuin-type domain-containing protein</fullName>
    </recommendedName>
</protein>
<feature type="domain" description="Deacetylase sirtuin-type" evidence="10">
    <location>
        <begin position="21"/>
        <end position="292"/>
    </location>
</feature>
<dbReference type="GO" id="GO:0070403">
    <property type="term" value="F:NAD+ binding"/>
    <property type="evidence" value="ECO:0007669"/>
    <property type="project" value="InterPro"/>
</dbReference>
<dbReference type="GO" id="GO:0017136">
    <property type="term" value="F:histone deacetylase activity, NAD-dependent"/>
    <property type="evidence" value="ECO:0007669"/>
    <property type="project" value="TreeGrafter"/>
</dbReference>
<feature type="region of interest" description="Disordered" evidence="9">
    <location>
        <begin position="305"/>
        <end position="324"/>
    </location>
</feature>
<comment type="caution">
    <text evidence="11">The sequence shown here is derived from an EMBL/GenBank/DDBJ whole genome shotgun (WGS) entry which is preliminary data.</text>
</comment>
<dbReference type="Pfam" id="PF02146">
    <property type="entry name" value="SIR2"/>
    <property type="match status" value="1"/>
</dbReference>
<dbReference type="GO" id="GO:0005634">
    <property type="term" value="C:nucleus"/>
    <property type="evidence" value="ECO:0007669"/>
    <property type="project" value="TreeGrafter"/>
</dbReference>
<evidence type="ECO:0000256" key="7">
    <source>
        <dbReference type="ARBA" id="ARBA00048905"/>
    </source>
</evidence>
<dbReference type="AlphaFoldDB" id="A0AAV2TL60"/>
<evidence type="ECO:0000313" key="12">
    <source>
        <dbReference type="Proteomes" id="UP001497525"/>
    </source>
</evidence>
<dbReference type="InterPro" id="IPR026590">
    <property type="entry name" value="Ssirtuin_cat_dom"/>
</dbReference>
<reference evidence="11" key="1">
    <citation type="submission" date="2024-06" db="EMBL/GenBank/DDBJ databases">
        <authorList>
            <person name="Liu X."/>
            <person name="Lenzi L."/>
            <person name="Haldenby T S."/>
            <person name="Uol C."/>
        </authorList>
    </citation>
    <scope>NUCLEOTIDE SEQUENCE</scope>
</reference>
<evidence type="ECO:0000256" key="4">
    <source>
        <dbReference type="ARBA" id="ARBA00022833"/>
    </source>
</evidence>
<comment type="catalytic activity">
    <reaction evidence="7">
        <text>N(6)-tetradecanoyl-L-lysyl-[protein] + NAD(+) + H2O = 2''-O-tetradecanoyl-ADP-D-ribose + nicotinamide + L-lysyl-[protein]</text>
        <dbReference type="Rhea" id="RHEA:70567"/>
        <dbReference type="Rhea" id="RHEA-COMP:9752"/>
        <dbReference type="Rhea" id="RHEA-COMP:15437"/>
        <dbReference type="ChEBI" id="CHEBI:15377"/>
        <dbReference type="ChEBI" id="CHEBI:17154"/>
        <dbReference type="ChEBI" id="CHEBI:29969"/>
        <dbReference type="ChEBI" id="CHEBI:57540"/>
        <dbReference type="ChEBI" id="CHEBI:141129"/>
        <dbReference type="ChEBI" id="CHEBI:189674"/>
    </reaction>
    <physiologicalReaction direction="left-to-right" evidence="7">
        <dbReference type="Rhea" id="RHEA:70568"/>
    </physiologicalReaction>
</comment>
<evidence type="ECO:0000256" key="6">
    <source>
        <dbReference type="ARBA" id="ARBA00048378"/>
    </source>
</evidence>
<organism evidence="11 12">
    <name type="scientific">Calicophoron daubneyi</name>
    <name type="common">Rumen fluke</name>
    <name type="synonym">Paramphistomum daubneyi</name>
    <dbReference type="NCBI Taxonomy" id="300641"/>
    <lineage>
        <taxon>Eukaryota</taxon>
        <taxon>Metazoa</taxon>
        <taxon>Spiralia</taxon>
        <taxon>Lophotrochozoa</taxon>
        <taxon>Platyhelminthes</taxon>
        <taxon>Trematoda</taxon>
        <taxon>Digenea</taxon>
        <taxon>Plagiorchiida</taxon>
        <taxon>Pronocephalata</taxon>
        <taxon>Paramphistomoidea</taxon>
        <taxon>Paramphistomidae</taxon>
        <taxon>Calicophoron</taxon>
    </lineage>
</organism>
<evidence type="ECO:0000256" key="2">
    <source>
        <dbReference type="ARBA" id="ARBA00022679"/>
    </source>
</evidence>
<dbReference type="InterPro" id="IPR026591">
    <property type="entry name" value="Sirtuin_cat_small_dom_sf"/>
</dbReference>
<dbReference type="InterPro" id="IPR050134">
    <property type="entry name" value="NAD-dep_sirtuin_deacylases"/>
</dbReference>
<evidence type="ECO:0000313" key="11">
    <source>
        <dbReference type="EMBL" id="CAL5137975.1"/>
    </source>
</evidence>
<dbReference type="InterPro" id="IPR029035">
    <property type="entry name" value="DHS-like_NAD/FAD-binding_dom"/>
</dbReference>
<evidence type="ECO:0000256" key="8">
    <source>
        <dbReference type="PROSITE-ProRule" id="PRU00236"/>
    </source>
</evidence>
<feature type="binding site" evidence="8">
    <location>
        <position position="188"/>
    </location>
    <ligand>
        <name>Zn(2+)</name>
        <dbReference type="ChEBI" id="CHEBI:29105"/>
    </ligand>
</feature>
<comment type="cofactor">
    <cofactor evidence="1">
        <name>Zn(2+)</name>
        <dbReference type="ChEBI" id="CHEBI:29105"/>
    </cofactor>
</comment>
<evidence type="ECO:0000256" key="1">
    <source>
        <dbReference type="ARBA" id="ARBA00001947"/>
    </source>
</evidence>
<feature type="binding site" evidence="8">
    <location>
        <position position="183"/>
    </location>
    <ligand>
        <name>Zn(2+)</name>
        <dbReference type="ChEBI" id="CHEBI:29105"/>
    </ligand>
</feature>
<feature type="binding site" evidence="8">
    <location>
        <position position="159"/>
    </location>
    <ligand>
        <name>Zn(2+)</name>
        <dbReference type="ChEBI" id="CHEBI:29105"/>
    </ligand>
</feature>
<keyword evidence="4 8" id="KW-0862">Zinc</keyword>
<dbReference type="Proteomes" id="UP001497525">
    <property type="component" value="Unassembled WGS sequence"/>
</dbReference>
<dbReference type="PROSITE" id="PS50305">
    <property type="entry name" value="SIRTUIN"/>
    <property type="match status" value="1"/>
</dbReference>
<dbReference type="GO" id="GO:0046872">
    <property type="term" value="F:metal ion binding"/>
    <property type="evidence" value="ECO:0007669"/>
    <property type="project" value="UniProtKB-KW"/>
</dbReference>
<dbReference type="Gene3D" id="3.30.1600.10">
    <property type="entry name" value="SIR2/SIRT2 'Small Domain"/>
    <property type="match status" value="1"/>
</dbReference>
<sequence length="324" mass="36012">MSAFDLEGLKEALDTSADEKEPLESADLKGIAEFIKKGHAKNIITMCGAGISTAAGIPDFRSADSGIYNTLKEFDIPSVEAAMSTKYLKINPKPFFEICRRLYRPDAKPTLGHQFIKLLDDKHLLRRHYTQNVDGLERLTGLDVDKLIEAHGTFSVGHCMKCHKPYDFEYMKERILGKRVPTCSAANCEGVIKPDIVAFGDPLPDRFYGSLQTDFPQCDLLIIMGTSLCVAPFCNLIHLVGKTVPRLYLNHEAPPMGFDSIPWNDPTNRRNVFVSGNIDDAVLKLTDFLGWKSDLVNMKETTDAHLTKSSAQNPATTDSGDSRR</sequence>
<dbReference type="InterPro" id="IPR003000">
    <property type="entry name" value="Sirtuin"/>
</dbReference>
<dbReference type="Gene3D" id="3.40.50.1220">
    <property type="entry name" value="TPP-binding domain"/>
    <property type="match status" value="1"/>
</dbReference>